<dbReference type="RefSeq" id="WP_021842093.1">
    <property type="nucleotide sequence ID" value="NZ_CACRUX010000092.1"/>
</dbReference>
<evidence type="ECO:0000313" key="2">
    <source>
        <dbReference type="EMBL" id="VYU45064.1"/>
    </source>
</evidence>
<dbReference type="PANTHER" id="PTHR34135:SF2">
    <property type="entry name" value="LYSOZYME"/>
    <property type="match status" value="1"/>
</dbReference>
<evidence type="ECO:0000256" key="1">
    <source>
        <dbReference type="ARBA" id="ARBA00010646"/>
    </source>
</evidence>
<dbReference type="InterPro" id="IPR002053">
    <property type="entry name" value="Glyco_hydro_25"/>
</dbReference>
<sequence length="195" mass="22267">MKMNQLNKHYGVDVSEHNGIVNWQEVRDAGIEFAIIRLGYGRGHLDSQFYHNVNGALNAGISIGVYYYSYAQNCNDAIEEAAFATHILNDCGLVPARLTMGLWYDAEEAPYWDTQQITNRCSAFINTAWQAGYAYAGVYANFDWWTHHIDGTQLMCPKWCAQYNSSCDLPSAHMWQYTDSLRIGEKMFDGDVFWS</sequence>
<dbReference type="EMBL" id="CACRUX010000092">
    <property type="protein sequence ID" value="VYU45064.1"/>
    <property type="molecule type" value="Genomic_DNA"/>
</dbReference>
<accession>A0A6N3EZ67</accession>
<proteinExistence type="inferred from homology"/>
<dbReference type="SUPFAM" id="SSF51445">
    <property type="entry name" value="(Trans)glycosidases"/>
    <property type="match status" value="1"/>
</dbReference>
<dbReference type="GO" id="GO:0009253">
    <property type="term" value="P:peptidoglycan catabolic process"/>
    <property type="evidence" value="ECO:0007669"/>
    <property type="project" value="InterPro"/>
</dbReference>
<keyword evidence="2" id="KW-0326">Glycosidase</keyword>
<dbReference type="AlphaFoldDB" id="A0A6N3EZ67"/>
<dbReference type="GO" id="GO:0016998">
    <property type="term" value="P:cell wall macromolecule catabolic process"/>
    <property type="evidence" value="ECO:0007669"/>
    <property type="project" value="InterPro"/>
</dbReference>
<organism evidence="2">
    <name type="scientific">Veillonella ratti</name>
    <dbReference type="NCBI Taxonomy" id="103892"/>
    <lineage>
        <taxon>Bacteria</taxon>
        <taxon>Bacillati</taxon>
        <taxon>Bacillota</taxon>
        <taxon>Negativicutes</taxon>
        <taxon>Veillonellales</taxon>
        <taxon>Veillonellaceae</taxon>
        <taxon>Veillonella</taxon>
    </lineage>
</organism>
<dbReference type="PROSITE" id="PS51904">
    <property type="entry name" value="GLYCOSYL_HYDROL_F25_2"/>
    <property type="match status" value="1"/>
</dbReference>
<dbReference type="Pfam" id="PF01183">
    <property type="entry name" value="Glyco_hydro_25"/>
    <property type="match status" value="1"/>
</dbReference>
<reference evidence="2" key="1">
    <citation type="submission" date="2019-11" db="EMBL/GenBank/DDBJ databases">
        <authorList>
            <person name="Feng L."/>
        </authorList>
    </citation>
    <scope>NUCLEOTIDE SEQUENCE</scope>
    <source>
        <strain evidence="2">VrattiLFYP33</strain>
    </source>
</reference>
<dbReference type="GO" id="GO:0016052">
    <property type="term" value="P:carbohydrate catabolic process"/>
    <property type="evidence" value="ECO:0007669"/>
    <property type="project" value="TreeGrafter"/>
</dbReference>
<dbReference type="GO" id="GO:0003796">
    <property type="term" value="F:lysozyme activity"/>
    <property type="evidence" value="ECO:0007669"/>
    <property type="project" value="UniProtKB-EC"/>
</dbReference>
<keyword evidence="2" id="KW-0378">Hydrolase</keyword>
<gene>
    <name evidence="2" type="primary">acm</name>
    <name evidence="2" type="ORF">VRLFYP33_02092</name>
</gene>
<protein>
    <submittedName>
        <fullName evidence="2">Lysozyme M1</fullName>
        <ecNumber evidence="2">3.2.1.17</ecNumber>
    </submittedName>
</protein>
<name>A0A6N3EZ67_9FIRM</name>
<dbReference type="PANTHER" id="PTHR34135">
    <property type="entry name" value="LYSOZYME"/>
    <property type="match status" value="1"/>
</dbReference>
<dbReference type="EC" id="3.2.1.17" evidence="2"/>
<comment type="similarity">
    <text evidence="1">Belongs to the glycosyl hydrolase 25 family.</text>
</comment>
<dbReference type="Gene3D" id="3.20.20.80">
    <property type="entry name" value="Glycosidases"/>
    <property type="match status" value="1"/>
</dbReference>
<dbReference type="InterPro" id="IPR017853">
    <property type="entry name" value="GH"/>
</dbReference>